<organism evidence="2 3">
    <name type="scientific">Podospora aff. communis PSN243</name>
    <dbReference type="NCBI Taxonomy" id="3040156"/>
    <lineage>
        <taxon>Eukaryota</taxon>
        <taxon>Fungi</taxon>
        <taxon>Dikarya</taxon>
        <taxon>Ascomycota</taxon>
        <taxon>Pezizomycotina</taxon>
        <taxon>Sordariomycetes</taxon>
        <taxon>Sordariomycetidae</taxon>
        <taxon>Sordariales</taxon>
        <taxon>Podosporaceae</taxon>
        <taxon>Podospora</taxon>
    </lineage>
</organism>
<reference evidence="2" key="2">
    <citation type="submission" date="2023-05" db="EMBL/GenBank/DDBJ databases">
        <authorList>
            <consortium name="Lawrence Berkeley National Laboratory"/>
            <person name="Steindorff A."/>
            <person name="Hensen N."/>
            <person name="Bonometti L."/>
            <person name="Westerberg I."/>
            <person name="Brannstrom I.O."/>
            <person name="Guillou S."/>
            <person name="Cros-Aarteil S."/>
            <person name="Calhoun S."/>
            <person name="Haridas S."/>
            <person name="Kuo A."/>
            <person name="Mondo S."/>
            <person name="Pangilinan J."/>
            <person name="Riley R."/>
            <person name="Labutti K."/>
            <person name="Andreopoulos B."/>
            <person name="Lipzen A."/>
            <person name="Chen C."/>
            <person name="Yanf M."/>
            <person name="Daum C."/>
            <person name="Ng V."/>
            <person name="Clum A."/>
            <person name="Ohm R."/>
            <person name="Martin F."/>
            <person name="Silar P."/>
            <person name="Natvig D."/>
            <person name="Lalanne C."/>
            <person name="Gautier V."/>
            <person name="Ament-Velasquez S.L."/>
            <person name="Kruys A."/>
            <person name="Hutchinson M.I."/>
            <person name="Powell A.J."/>
            <person name="Barry K."/>
            <person name="Miller A.N."/>
            <person name="Grigoriev I.V."/>
            <person name="Debuchy R."/>
            <person name="Gladieux P."/>
            <person name="Thoren M.H."/>
            <person name="Johannesson H."/>
        </authorList>
    </citation>
    <scope>NUCLEOTIDE SEQUENCE</scope>
    <source>
        <strain evidence="2">PSN243</strain>
    </source>
</reference>
<protein>
    <recommendedName>
        <fullName evidence="1">F-box domain-containing protein</fullName>
    </recommendedName>
</protein>
<evidence type="ECO:0000313" key="3">
    <source>
        <dbReference type="Proteomes" id="UP001321760"/>
    </source>
</evidence>
<dbReference type="SUPFAM" id="SSF81383">
    <property type="entry name" value="F-box domain"/>
    <property type="match status" value="1"/>
</dbReference>
<dbReference type="Pfam" id="PF12937">
    <property type="entry name" value="F-box-like"/>
    <property type="match status" value="1"/>
</dbReference>
<feature type="domain" description="F-box" evidence="1">
    <location>
        <begin position="1"/>
        <end position="45"/>
    </location>
</feature>
<keyword evidence="3" id="KW-1185">Reference proteome</keyword>
<dbReference type="InterPro" id="IPR036047">
    <property type="entry name" value="F-box-like_dom_sf"/>
</dbReference>
<dbReference type="EMBL" id="MU865940">
    <property type="protein sequence ID" value="KAK4448936.1"/>
    <property type="molecule type" value="Genomic_DNA"/>
</dbReference>
<name>A0AAV9GMI1_9PEZI</name>
<gene>
    <name evidence="2" type="ORF">QBC34DRAFT_438710</name>
</gene>
<dbReference type="PROSITE" id="PS50181">
    <property type="entry name" value="FBOX"/>
    <property type="match status" value="1"/>
</dbReference>
<dbReference type="Proteomes" id="UP001321760">
    <property type="component" value="Unassembled WGS sequence"/>
</dbReference>
<dbReference type="InterPro" id="IPR001810">
    <property type="entry name" value="F-box_dom"/>
</dbReference>
<evidence type="ECO:0000313" key="2">
    <source>
        <dbReference type="EMBL" id="KAK4448936.1"/>
    </source>
</evidence>
<sequence length="469" mass="53664">MALDFLPTEILHSIMDELDLNDHRRLRLVCSRLNTIASSRTMKNLDFFLCKPDFDMLQSIADRNGEHVTSLIYVATMVSSKRHDFDAYNQLIRRDWDYEHLEMIDADPRGYFEHYERAYESQQDILAHDRDYQLLESVLAKLPNLDRIVVWSQHQGQAEISVEPATRRMYNHGRLGVCERSVCITGVDYGDGAARHLRALLRGVQTAGTKLRTIIATGMHYSFFDPEQFGLASVAPHLFENLSCLELSIEALADWDYDHYNNQQEKFILMPHVTDASACRATMQKGMLRKALLNMPNLTRLRLIVIGVLRDWELALADGRSCHPPDFEDMVSPEQSWPRLKSLTLEGMYASQEQLAGLIIRCRETLTSVELNRVRMTNGSWRKLLPQLKEGIAGRKIDVALGWDLEDWSGGVRMKDWVRRGGRTAVQDYFGDPSVSKIPLEDGARASLRDLLEGFEDVPSSDEAWSDED</sequence>
<proteinExistence type="predicted"/>
<comment type="caution">
    <text evidence="2">The sequence shown here is derived from an EMBL/GenBank/DDBJ whole genome shotgun (WGS) entry which is preliminary data.</text>
</comment>
<evidence type="ECO:0000259" key="1">
    <source>
        <dbReference type="PROSITE" id="PS50181"/>
    </source>
</evidence>
<reference evidence="2" key="1">
    <citation type="journal article" date="2023" name="Mol. Phylogenet. Evol.">
        <title>Genome-scale phylogeny and comparative genomics of the fungal order Sordariales.</title>
        <authorList>
            <person name="Hensen N."/>
            <person name="Bonometti L."/>
            <person name="Westerberg I."/>
            <person name="Brannstrom I.O."/>
            <person name="Guillou S."/>
            <person name="Cros-Aarteil S."/>
            <person name="Calhoun S."/>
            <person name="Haridas S."/>
            <person name="Kuo A."/>
            <person name="Mondo S."/>
            <person name="Pangilinan J."/>
            <person name="Riley R."/>
            <person name="LaButti K."/>
            <person name="Andreopoulos B."/>
            <person name="Lipzen A."/>
            <person name="Chen C."/>
            <person name="Yan M."/>
            <person name="Daum C."/>
            <person name="Ng V."/>
            <person name="Clum A."/>
            <person name="Steindorff A."/>
            <person name="Ohm R.A."/>
            <person name="Martin F."/>
            <person name="Silar P."/>
            <person name="Natvig D.O."/>
            <person name="Lalanne C."/>
            <person name="Gautier V."/>
            <person name="Ament-Velasquez S.L."/>
            <person name="Kruys A."/>
            <person name="Hutchinson M.I."/>
            <person name="Powell A.J."/>
            <person name="Barry K."/>
            <person name="Miller A.N."/>
            <person name="Grigoriev I.V."/>
            <person name="Debuchy R."/>
            <person name="Gladieux P."/>
            <person name="Hiltunen Thoren M."/>
            <person name="Johannesson H."/>
        </authorList>
    </citation>
    <scope>NUCLEOTIDE SEQUENCE</scope>
    <source>
        <strain evidence="2">PSN243</strain>
    </source>
</reference>
<dbReference type="SMART" id="SM00256">
    <property type="entry name" value="FBOX"/>
    <property type="match status" value="1"/>
</dbReference>
<accession>A0AAV9GMI1</accession>
<dbReference type="AlphaFoldDB" id="A0AAV9GMI1"/>